<sequence length="129" mass="14843">MLFSSSQANLCRRKALRELTGEYLRKKKLSSCSQATLRHRQKIIFRSSRSRRPACIARPEPLIRLKWLFRPASALKVLFHHVPLEADRVADFCAKTTLTSSFSWTLAECSNPEFLELVINNLDSIFSFA</sequence>
<proteinExistence type="predicted"/>
<keyword evidence="2" id="KW-1185">Reference proteome</keyword>
<evidence type="ECO:0000313" key="1">
    <source>
        <dbReference type="EMBL" id="KAK8954080.1"/>
    </source>
</evidence>
<dbReference type="Proteomes" id="UP001418222">
    <property type="component" value="Unassembled WGS sequence"/>
</dbReference>
<comment type="caution">
    <text evidence="1">The sequence shown here is derived from an EMBL/GenBank/DDBJ whole genome shotgun (WGS) entry which is preliminary data.</text>
</comment>
<evidence type="ECO:0000313" key="2">
    <source>
        <dbReference type="Proteomes" id="UP001418222"/>
    </source>
</evidence>
<accession>A0AAP0BXP6</accession>
<gene>
    <name evidence="1" type="ORF">KSP39_PZI002575</name>
</gene>
<name>A0AAP0BXP6_9ASPA</name>
<organism evidence="1 2">
    <name type="scientific">Platanthera zijinensis</name>
    <dbReference type="NCBI Taxonomy" id="2320716"/>
    <lineage>
        <taxon>Eukaryota</taxon>
        <taxon>Viridiplantae</taxon>
        <taxon>Streptophyta</taxon>
        <taxon>Embryophyta</taxon>
        <taxon>Tracheophyta</taxon>
        <taxon>Spermatophyta</taxon>
        <taxon>Magnoliopsida</taxon>
        <taxon>Liliopsida</taxon>
        <taxon>Asparagales</taxon>
        <taxon>Orchidaceae</taxon>
        <taxon>Orchidoideae</taxon>
        <taxon>Orchideae</taxon>
        <taxon>Orchidinae</taxon>
        <taxon>Platanthera</taxon>
    </lineage>
</organism>
<protein>
    <submittedName>
        <fullName evidence="1">Uncharacterized protein</fullName>
    </submittedName>
</protein>
<dbReference type="AlphaFoldDB" id="A0AAP0BXP6"/>
<reference evidence="1 2" key="1">
    <citation type="journal article" date="2022" name="Nat. Plants">
        <title>Genomes of leafy and leafless Platanthera orchids illuminate the evolution of mycoheterotrophy.</title>
        <authorList>
            <person name="Li M.H."/>
            <person name="Liu K.W."/>
            <person name="Li Z."/>
            <person name="Lu H.C."/>
            <person name="Ye Q.L."/>
            <person name="Zhang D."/>
            <person name="Wang J.Y."/>
            <person name="Li Y.F."/>
            <person name="Zhong Z.M."/>
            <person name="Liu X."/>
            <person name="Yu X."/>
            <person name="Liu D.K."/>
            <person name="Tu X.D."/>
            <person name="Liu B."/>
            <person name="Hao Y."/>
            <person name="Liao X.Y."/>
            <person name="Jiang Y.T."/>
            <person name="Sun W.H."/>
            <person name="Chen J."/>
            <person name="Chen Y.Q."/>
            <person name="Ai Y."/>
            <person name="Zhai J.W."/>
            <person name="Wu S.S."/>
            <person name="Zhou Z."/>
            <person name="Hsiao Y.Y."/>
            <person name="Wu W.L."/>
            <person name="Chen Y.Y."/>
            <person name="Lin Y.F."/>
            <person name="Hsu J.L."/>
            <person name="Li C.Y."/>
            <person name="Wang Z.W."/>
            <person name="Zhao X."/>
            <person name="Zhong W.Y."/>
            <person name="Ma X.K."/>
            <person name="Ma L."/>
            <person name="Huang J."/>
            <person name="Chen G.Z."/>
            <person name="Huang M.Z."/>
            <person name="Huang L."/>
            <person name="Peng D.H."/>
            <person name="Luo Y.B."/>
            <person name="Zou S.Q."/>
            <person name="Chen S.P."/>
            <person name="Lan S."/>
            <person name="Tsai W.C."/>
            <person name="Van de Peer Y."/>
            <person name="Liu Z.J."/>
        </authorList>
    </citation>
    <scope>NUCLEOTIDE SEQUENCE [LARGE SCALE GENOMIC DNA]</scope>
    <source>
        <strain evidence="1">Lor287</strain>
    </source>
</reference>
<dbReference type="EMBL" id="JBBWWQ010000002">
    <property type="protein sequence ID" value="KAK8954080.1"/>
    <property type="molecule type" value="Genomic_DNA"/>
</dbReference>